<reference evidence="4" key="1">
    <citation type="submission" date="2021-04" db="EMBL/GenBank/DDBJ databases">
        <title>Isolation of p-tert-butylphenol degrading bacteria Sphingobium phenoxybenzoativorans Tas13 from active sludge.</title>
        <authorList>
            <person name="Li Y."/>
        </authorList>
    </citation>
    <scope>NUCLEOTIDE SEQUENCE</scope>
    <source>
        <strain evidence="4">Tas13</strain>
    </source>
</reference>
<dbReference type="RefSeq" id="WP_070156745.1">
    <property type="nucleotide sequence ID" value="NZ_CP073910.1"/>
</dbReference>
<keyword evidence="5" id="KW-1185">Reference proteome</keyword>
<sequence length="332" mass="36440">MQGSEPATDRERIEAEASRLLVLLSLDPSEAEREAICRWIDSNPAHAIAFARAEAAWECADRLKASAQDHPDLVEPPQIEFSTSGISNRMLAAAMIAMFVFLAAVGVTIRTLNDVDKYSTEIGEVKDVVLDDGSRMHLNSGTTAEVRYTDTGRKVHIVRGEASFDVAHDKARPFDVEAQSAMIRAVGTAFNVRMRQTLVELTVTQGTVQVRSGPATPHRVGAGSGAVIRPRTILLTHLGKNVINQRMAWREKMVELDGETIDQAVAEFNRYRTQPMLIGDARVSALRIGGRFRTTESKEFLAALQVSLPIRAVTGQDGSIMLLYRDDSAPQD</sequence>
<dbReference type="InterPro" id="IPR006860">
    <property type="entry name" value="FecR"/>
</dbReference>
<protein>
    <submittedName>
        <fullName evidence="4">FecR domain-containing protein</fullName>
    </submittedName>
</protein>
<dbReference type="PIRSF" id="PIRSF018266">
    <property type="entry name" value="FecR"/>
    <property type="match status" value="1"/>
</dbReference>
<feature type="domain" description="FecR N-terminal" evidence="3">
    <location>
        <begin position="16"/>
        <end position="55"/>
    </location>
</feature>
<dbReference type="KEGG" id="spph:KFK14_03485"/>
<dbReference type="Pfam" id="PF16220">
    <property type="entry name" value="DUF4880"/>
    <property type="match status" value="1"/>
</dbReference>
<keyword evidence="1" id="KW-0812">Transmembrane</keyword>
<organism evidence="4 5">
    <name type="scientific">Sphingobium phenoxybenzoativorans</name>
    <dbReference type="NCBI Taxonomy" id="1592790"/>
    <lineage>
        <taxon>Bacteria</taxon>
        <taxon>Pseudomonadati</taxon>
        <taxon>Pseudomonadota</taxon>
        <taxon>Alphaproteobacteria</taxon>
        <taxon>Sphingomonadales</taxon>
        <taxon>Sphingomonadaceae</taxon>
        <taxon>Sphingobium</taxon>
    </lineage>
</organism>
<accession>A0A975Q2C4</accession>
<evidence type="ECO:0000313" key="5">
    <source>
        <dbReference type="Proteomes" id="UP000681425"/>
    </source>
</evidence>
<evidence type="ECO:0000313" key="4">
    <source>
        <dbReference type="EMBL" id="QUT06536.1"/>
    </source>
</evidence>
<dbReference type="AlphaFoldDB" id="A0A975Q2C4"/>
<dbReference type="PANTHER" id="PTHR30273:SF2">
    <property type="entry name" value="PROTEIN FECR"/>
    <property type="match status" value="1"/>
</dbReference>
<dbReference type="InterPro" id="IPR032623">
    <property type="entry name" value="FecR_N"/>
</dbReference>
<dbReference type="InterPro" id="IPR012373">
    <property type="entry name" value="Ferrdict_sens_TM"/>
</dbReference>
<dbReference type="Pfam" id="PF04773">
    <property type="entry name" value="FecR"/>
    <property type="match status" value="1"/>
</dbReference>
<gene>
    <name evidence="4" type="ORF">KFK14_03485</name>
</gene>
<evidence type="ECO:0000256" key="1">
    <source>
        <dbReference type="SAM" id="Phobius"/>
    </source>
</evidence>
<name>A0A975Q2C4_9SPHN</name>
<dbReference type="EMBL" id="CP073910">
    <property type="protein sequence ID" value="QUT06536.1"/>
    <property type="molecule type" value="Genomic_DNA"/>
</dbReference>
<dbReference type="GO" id="GO:0016989">
    <property type="term" value="F:sigma factor antagonist activity"/>
    <property type="evidence" value="ECO:0007669"/>
    <property type="project" value="TreeGrafter"/>
</dbReference>
<evidence type="ECO:0000259" key="3">
    <source>
        <dbReference type="Pfam" id="PF16220"/>
    </source>
</evidence>
<feature type="domain" description="FecR protein" evidence="2">
    <location>
        <begin position="116"/>
        <end position="209"/>
    </location>
</feature>
<evidence type="ECO:0000259" key="2">
    <source>
        <dbReference type="Pfam" id="PF04773"/>
    </source>
</evidence>
<dbReference type="Gene3D" id="2.60.120.1440">
    <property type="match status" value="1"/>
</dbReference>
<dbReference type="Proteomes" id="UP000681425">
    <property type="component" value="Chromosome"/>
</dbReference>
<feature type="transmembrane region" description="Helical" evidence="1">
    <location>
        <begin position="90"/>
        <end position="109"/>
    </location>
</feature>
<dbReference type="OrthoDB" id="9798846at2"/>
<keyword evidence="1" id="KW-1133">Transmembrane helix</keyword>
<keyword evidence="1" id="KW-0472">Membrane</keyword>
<proteinExistence type="predicted"/>
<dbReference type="PANTHER" id="PTHR30273">
    <property type="entry name" value="PERIPLASMIC SIGNAL SENSOR AND SIGMA FACTOR ACTIVATOR FECR-RELATED"/>
    <property type="match status" value="1"/>
</dbReference>